<dbReference type="SMART" id="SM00320">
    <property type="entry name" value="WD40"/>
    <property type="match status" value="7"/>
</dbReference>
<evidence type="ECO:0000313" key="5">
    <source>
        <dbReference type="EMBL" id="KAK8759219.1"/>
    </source>
</evidence>
<gene>
    <name evidence="5" type="ORF">V5799_003148</name>
</gene>
<evidence type="ECO:0008006" key="7">
    <source>
        <dbReference type="Google" id="ProtNLM"/>
    </source>
</evidence>
<proteinExistence type="predicted"/>
<feature type="compositionally biased region" description="Basic and acidic residues" evidence="4">
    <location>
        <begin position="109"/>
        <end position="125"/>
    </location>
</feature>
<evidence type="ECO:0000256" key="1">
    <source>
        <dbReference type="ARBA" id="ARBA00022574"/>
    </source>
</evidence>
<dbReference type="InterPro" id="IPR015943">
    <property type="entry name" value="WD40/YVTN_repeat-like_dom_sf"/>
</dbReference>
<feature type="compositionally biased region" description="Low complexity" evidence="4">
    <location>
        <begin position="179"/>
        <end position="195"/>
    </location>
</feature>
<name>A0AAQ4D9S9_AMBAM</name>
<accession>A0AAQ4D9S9</accession>
<dbReference type="PANTHER" id="PTHR15574">
    <property type="entry name" value="WD REPEAT DOMAIN-CONTAINING FAMILY"/>
    <property type="match status" value="1"/>
</dbReference>
<dbReference type="GO" id="GO:0080008">
    <property type="term" value="C:Cul4-RING E3 ubiquitin ligase complex"/>
    <property type="evidence" value="ECO:0007669"/>
    <property type="project" value="TreeGrafter"/>
</dbReference>
<evidence type="ECO:0000313" key="6">
    <source>
        <dbReference type="Proteomes" id="UP001321473"/>
    </source>
</evidence>
<dbReference type="Proteomes" id="UP001321473">
    <property type="component" value="Unassembled WGS sequence"/>
</dbReference>
<evidence type="ECO:0000256" key="2">
    <source>
        <dbReference type="ARBA" id="ARBA00022737"/>
    </source>
</evidence>
<dbReference type="AlphaFoldDB" id="A0AAQ4D9S9"/>
<feature type="compositionally biased region" description="Basic and acidic residues" evidence="4">
    <location>
        <begin position="48"/>
        <end position="71"/>
    </location>
</feature>
<dbReference type="InterPro" id="IPR001680">
    <property type="entry name" value="WD40_rpt"/>
</dbReference>
<organism evidence="5 6">
    <name type="scientific">Amblyomma americanum</name>
    <name type="common">Lone star tick</name>
    <dbReference type="NCBI Taxonomy" id="6943"/>
    <lineage>
        <taxon>Eukaryota</taxon>
        <taxon>Metazoa</taxon>
        <taxon>Ecdysozoa</taxon>
        <taxon>Arthropoda</taxon>
        <taxon>Chelicerata</taxon>
        <taxon>Arachnida</taxon>
        <taxon>Acari</taxon>
        <taxon>Parasitiformes</taxon>
        <taxon>Ixodida</taxon>
        <taxon>Ixodoidea</taxon>
        <taxon>Ixodidae</taxon>
        <taxon>Amblyomminae</taxon>
        <taxon>Amblyomma</taxon>
    </lineage>
</organism>
<dbReference type="InterPro" id="IPR045151">
    <property type="entry name" value="DCAF8"/>
</dbReference>
<dbReference type="PANTHER" id="PTHR15574:SF21">
    <property type="entry name" value="DDB1- AND CUL4-ASSOCIATED FACTOR 8"/>
    <property type="match status" value="1"/>
</dbReference>
<dbReference type="Gene3D" id="2.130.10.10">
    <property type="entry name" value="YVTN repeat-like/Quinoprotein amine dehydrogenase"/>
    <property type="match status" value="1"/>
</dbReference>
<evidence type="ECO:0000256" key="4">
    <source>
        <dbReference type="SAM" id="MobiDB-lite"/>
    </source>
</evidence>
<dbReference type="GO" id="GO:0005737">
    <property type="term" value="C:cytoplasm"/>
    <property type="evidence" value="ECO:0007669"/>
    <property type="project" value="TreeGrafter"/>
</dbReference>
<dbReference type="PROSITE" id="PS50082">
    <property type="entry name" value="WD_REPEATS_2"/>
    <property type="match status" value="1"/>
</dbReference>
<protein>
    <recommendedName>
        <fullName evidence="7">Wd40 repeat protein</fullName>
    </recommendedName>
</protein>
<dbReference type="EMBL" id="JARKHS020033311">
    <property type="protein sequence ID" value="KAK8759219.1"/>
    <property type="molecule type" value="Genomic_DNA"/>
</dbReference>
<keyword evidence="1 3" id="KW-0853">WD repeat</keyword>
<feature type="region of interest" description="Disordered" evidence="4">
    <location>
        <begin position="25"/>
        <end position="221"/>
    </location>
</feature>
<sequence>MWSVQSLLIFADEIYRSSEKNLQAVKMSANSGASGHCDEPTASSEAGADEHANDCKSQGDLDAKSMRKDDSGIGIEPADDRPEASSAQPANGGQESPDSGNQDCAEAGAPERQETPGTAEKRPTTETEDDSDGFPEEKKQKTEEKKKRRLLNLLGRTRRSGSASEDTSGGDTTRGGGSSSFFTEDSDDNISINSDDTFHMSQDDREEDTESLESNYDPTPNTPAPSYKWLVWRALTQREYGQQTPVSHVDKFRLDCYGSRRMLERLELMYKMHAHDGCVNALHFNSTGTRLASGSDDLSVVIWDWATGEPVLKYDSGHRSNVFQAKFVPMTGDCYIVSCARDGLVRLAELSSTGVCKTTRRLAQHRATAHKLAIENDSPHTVLSCGEDAYVFGIDLRKSSPDKLVLVKENEKKVPLYTIFINPTNSNEFAVGGRDHYVRVYDRRYTREDSNPVKKFCPHHLMNCEVRASVSCLVYNYDGSEILASYNDEDIYIFNSNHSDGAEFVHRYKGHRNSQTVKGVNYMGLRSEYVISGSDCGYIYLWDKESEHIIHSMHGDEEGVVNCLEPHPSCPILATSGLDEDVKIWVPSCETPPDMSDLKTRVCKNMKEREEERKREGHEAIDSQMLWYLMQQLHRSAQSRHHNILFLNL</sequence>
<dbReference type="InterPro" id="IPR036322">
    <property type="entry name" value="WD40_repeat_dom_sf"/>
</dbReference>
<reference evidence="5 6" key="1">
    <citation type="journal article" date="2023" name="Arcadia Sci">
        <title>De novo assembly of a long-read Amblyomma americanum tick genome.</title>
        <authorList>
            <person name="Chou S."/>
            <person name="Poskanzer K.E."/>
            <person name="Rollins M."/>
            <person name="Thuy-Boun P.S."/>
        </authorList>
    </citation>
    <scope>NUCLEOTIDE SEQUENCE [LARGE SCALE GENOMIC DNA]</scope>
    <source>
        <strain evidence="5">F_SG_1</strain>
        <tissue evidence="5">Salivary glands</tissue>
    </source>
</reference>
<keyword evidence="2" id="KW-0677">Repeat</keyword>
<dbReference type="SUPFAM" id="SSF50978">
    <property type="entry name" value="WD40 repeat-like"/>
    <property type="match status" value="1"/>
</dbReference>
<dbReference type="Pfam" id="PF00400">
    <property type="entry name" value="WD40"/>
    <property type="match status" value="3"/>
</dbReference>
<evidence type="ECO:0000256" key="3">
    <source>
        <dbReference type="PROSITE-ProRule" id="PRU00221"/>
    </source>
</evidence>
<dbReference type="PROSITE" id="PS50294">
    <property type="entry name" value="WD_REPEATS_REGION"/>
    <property type="match status" value="1"/>
</dbReference>
<feature type="compositionally biased region" description="Basic and acidic residues" evidence="4">
    <location>
        <begin position="135"/>
        <end position="145"/>
    </location>
</feature>
<feature type="compositionally biased region" description="Polar residues" evidence="4">
    <location>
        <begin position="85"/>
        <end position="102"/>
    </location>
</feature>
<feature type="repeat" description="WD" evidence="3">
    <location>
        <begin position="272"/>
        <end position="313"/>
    </location>
</feature>
<comment type="caution">
    <text evidence="5">The sequence shown here is derived from an EMBL/GenBank/DDBJ whole genome shotgun (WGS) entry which is preliminary data.</text>
</comment>
<keyword evidence="6" id="KW-1185">Reference proteome</keyword>